<comment type="caution">
    <text evidence="2">The sequence shown here is derived from an EMBL/GenBank/DDBJ whole genome shotgun (WGS) entry which is preliminary data.</text>
</comment>
<name>A0ABR3YGW5_9PEZI</name>
<reference evidence="2 3" key="1">
    <citation type="journal article" date="2024" name="IMA Fungus">
        <title>IMA Genome - F19 : A genome assembly and annotation guide to empower mycologists, including annotated draft genome sequences of Ceratocystis pirilliformis, Diaporthe australafricana, Fusarium ophioides, Paecilomyces lecythidis, and Sporothrix stenoceras.</title>
        <authorList>
            <person name="Aylward J."/>
            <person name="Wilson A.M."/>
            <person name="Visagie C.M."/>
            <person name="Spraker J."/>
            <person name="Barnes I."/>
            <person name="Buitendag C."/>
            <person name="Ceriani C."/>
            <person name="Del Mar Angel L."/>
            <person name="du Plessis D."/>
            <person name="Fuchs T."/>
            <person name="Gasser K."/>
            <person name="Kramer D."/>
            <person name="Li W."/>
            <person name="Munsamy K."/>
            <person name="Piso A."/>
            <person name="Price J.L."/>
            <person name="Sonnekus B."/>
            <person name="Thomas C."/>
            <person name="van der Nest A."/>
            <person name="van Dijk A."/>
            <person name="van Heerden A."/>
            <person name="van Vuuren N."/>
            <person name="Yilmaz N."/>
            <person name="Duong T.A."/>
            <person name="van der Merwe N.A."/>
            <person name="Wingfield M.J."/>
            <person name="Wingfield B.D."/>
        </authorList>
    </citation>
    <scope>NUCLEOTIDE SEQUENCE [LARGE SCALE GENOMIC DNA]</scope>
    <source>
        <strain evidence="2 3">CMW 5346</strain>
    </source>
</reference>
<evidence type="ECO:0000256" key="1">
    <source>
        <dbReference type="SAM" id="MobiDB-lite"/>
    </source>
</evidence>
<evidence type="ECO:0000313" key="2">
    <source>
        <dbReference type="EMBL" id="KAL1887573.1"/>
    </source>
</evidence>
<feature type="region of interest" description="Disordered" evidence="1">
    <location>
        <begin position="63"/>
        <end position="109"/>
    </location>
</feature>
<organism evidence="2 3">
    <name type="scientific">Sporothrix stenoceras</name>
    <dbReference type="NCBI Taxonomy" id="5173"/>
    <lineage>
        <taxon>Eukaryota</taxon>
        <taxon>Fungi</taxon>
        <taxon>Dikarya</taxon>
        <taxon>Ascomycota</taxon>
        <taxon>Pezizomycotina</taxon>
        <taxon>Sordariomycetes</taxon>
        <taxon>Sordariomycetidae</taxon>
        <taxon>Ophiostomatales</taxon>
        <taxon>Ophiostomataceae</taxon>
        <taxon>Sporothrix</taxon>
    </lineage>
</organism>
<sequence length="156" mass="15830">MSGNINNNGAGAGGNRQDRFQLADFAQPPRMQAPPHPPAADPAVAPVPAAAPALVPAPAVVAPAAPAPAPAPAPAHAAASSSAATGPPPPTPFNDHAQHGMVTRSQGQSMVANNSETIIVPRHWMALRSHDASSGPPPSYEESMSSDEDMAEIYEV</sequence>
<feature type="region of interest" description="Disordered" evidence="1">
    <location>
        <begin position="1"/>
        <end position="45"/>
    </location>
</feature>
<feature type="region of interest" description="Disordered" evidence="1">
    <location>
        <begin position="128"/>
        <end position="156"/>
    </location>
</feature>
<protein>
    <submittedName>
        <fullName evidence="2">Uncharacterized protein</fullName>
    </submittedName>
</protein>
<accession>A0ABR3YGW5</accession>
<keyword evidence="3" id="KW-1185">Reference proteome</keyword>
<dbReference type="Proteomes" id="UP001583186">
    <property type="component" value="Unassembled WGS sequence"/>
</dbReference>
<evidence type="ECO:0000313" key="3">
    <source>
        <dbReference type="Proteomes" id="UP001583186"/>
    </source>
</evidence>
<feature type="compositionally biased region" description="Low complexity" evidence="1">
    <location>
        <begin position="74"/>
        <end position="85"/>
    </location>
</feature>
<feature type="compositionally biased region" description="Acidic residues" evidence="1">
    <location>
        <begin position="144"/>
        <end position="156"/>
    </location>
</feature>
<proteinExistence type="predicted"/>
<gene>
    <name evidence="2" type="ORF">Sste5346_010126</name>
</gene>
<dbReference type="EMBL" id="JAWCUI010000115">
    <property type="protein sequence ID" value="KAL1887573.1"/>
    <property type="molecule type" value="Genomic_DNA"/>
</dbReference>
<feature type="compositionally biased region" description="Pro residues" evidence="1">
    <location>
        <begin position="31"/>
        <end position="40"/>
    </location>
</feature>